<dbReference type="SUPFAM" id="SSF50998">
    <property type="entry name" value="Quinoprotein alcohol dehydrogenase-like"/>
    <property type="match status" value="1"/>
</dbReference>
<dbReference type="InterPro" id="IPR018391">
    <property type="entry name" value="PQQ_b-propeller_rpt"/>
</dbReference>
<evidence type="ECO:0000313" key="3">
    <source>
        <dbReference type="EMBL" id="HIU53392.1"/>
    </source>
</evidence>
<accession>A0A9D1SBC0</accession>
<proteinExistence type="predicted"/>
<evidence type="ECO:0000259" key="2">
    <source>
        <dbReference type="Pfam" id="PF13360"/>
    </source>
</evidence>
<dbReference type="Gene3D" id="2.130.10.10">
    <property type="entry name" value="YVTN repeat-like/Quinoprotein amine dehydrogenase"/>
    <property type="match status" value="1"/>
</dbReference>
<dbReference type="Pfam" id="PF13360">
    <property type="entry name" value="PQQ_2"/>
    <property type="match status" value="1"/>
</dbReference>
<sequence>MRRTMLPKLATAAACLMLASCGLFSKEKLQLDGERISVLDTETKLRPDYAEGEYKVYLPRPHVNKSWTQTGGNSVHRMEHLETGSKLKGFWESNFGNGNSKRDYLIAQPVIAYKVAFAIDADAVVSAYRLDNGERIWKRRLKPLLKEDKSVAMKGAGLAEYNKKIYATTGFGGVFALDMMTGKKIWFYNAELPIRIAPTVANNKVLVQTIDNTLIALNATTGVEEWRYKSALEQTTLVGGASPAYDPAQDLVVAAFSNGELRAFKGSTGSPLWSDWLAAHARTNSLANINSIKANPVIDGGTVYAVGHNDILVAIDVRTGTRIWERDIGSTNQPWVAGRMLFVLSNTNDLVALEAESGKIVWSTKIPLGTASDDKAGVFLSGPVLADNRLLVATSSGYAFAVSPYTGRIMSFVTLDDGVEISPVVADGITILTTNDADLIAYK</sequence>
<feature type="signal peptide" evidence="1">
    <location>
        <begin position="1"/>
        <end position="25"/>
    </location>
</feature>
<feature type="chain" id="PRO_5039521965" evidence="1">
    <location>
        <begin position="26"/>
        <end position="443"/>
    </location>
</feature>
<reference evidence="3" key="1">
    <citation type="submission" date="2020-10" db="EMBL/GenBank/DDBJ databases">
        <authorList>
            <person name="Gilroy R."/>
        </authorList>
    </citation>
    <scope>NUCLEOTIDE SEQUENCE</scope>
    <source>
        <strain evidence="3">ChiW3-316</strain>
    </source>
</reference>
<evidence type="ECO:0000256" key="1">
    <source>
        <dbReference type="SAM" id="SignalP"/>
    </source>
</evidence>
<dbReference type="SMART" id="SM00564">
    <property type="entry name" value="PQQ"/>
    <property type="match status" value="6"/>
</dbReference>
<feature type="domain" description="Pyrrolo-quinoline quinone repeat" evidence="2">
    <location>
        <begin position="122"/>
        <end position="364"/>
    </location>
</feature>
<dbReference type="PANTHER" id="PTHR34512:SF30">
    <property type="entry name" value="OUTER MEMBRANE PROTEIN ASSEMBLY FACTOR BAMB"/>
    <property type="match status" value="1"/>
</dbReference>
<evidence type="ECO:0000313" key="4">
    <source>
        <dbReference type="Proteomes" id="UP000824107"/>
    </source>
</evidence>
<organism evidence="3 4">
    <name type="scientific">Candidatus Scatocola faecipullorum</name>
    <dbReference type="NCBI Taxonomy" id="2840917"/>
    <lineage>
        <taxon>Bacteria</taxon>
        <taxon>Pseudomonadati</taxon>
        <taxon>Pseudomonadota</taxon>
        <taxon>Alphaproteobacteria</taxon>
        <taxon>Rhodospirillales</taxon>
        <taxon>Rhodospirillaceae</taxon>
        <taxon>Rhodospirillaceae incertae sedis</taxon>
        <taxon>Candidatus Scatocola</taxon>
    </lineage>
</organism>
<protein>
    <submittedName>
        <fullName evidence="3">PQQ-binding-like beta-propeller repeat protein</fullName>
    </submittedName>
</protein>
<gene>
    <name evidence="3" type="ORF">IAD20_04870</name>
</gene>
<dbReference type="PROSITE" id="PS51257">
    <property type="entry name" value="PROKAR_LIPOPROTEIN"/>
    <property type="match status" value="1"/>
</dbReference>
<dbReference type="Proteomes" id="UP000824107">
    <property type="component" value="Unassembled WGS sequence"/>
</dbReference>
<dbReference type="AlphaFoldDB" id="A0A9D1SBC0"/>
<dbReference type="InterPro" id="IPR015943">
    <property type="entry name" value="WD40/YVTN_repeat-like_dom_sf"/>
</dbReference>
<dbReference type="PANTHER" id="PTHR34512">
    <property type="entry name" value="CELL SURFACE PROTEIN"/>
    <property type="match status" value="1"/>
</dbReference>
<dbReference type="EMBL" id="DVNC01000030">
    <property type="protein sequence ID" value="HIU53392.1"/>
    <property type="molecule type" value="Genomic_DNA"/>
</dbReference>
<comment type="caution">
    <text evidence="3">The sequence shown here is derived from an EMBL/GenBank/DDBJ whole genome shotgun (WGS) entry which is preliminary data.</text>
</comment>
<keyword evidence="1" id="KW-0732">Signal</keyword>
<dbReference type="InterPro" id="IPR002372">
    <property type="entry name" value="PQQ_rpt_dom"/>
</dbReference>
<name>A0A9D1SBC0_9PROT</name>
<reference evidence="3" key="2">
    <citation type="journal article" date="2021" name="PeerJ">
        <title>Extensive microbial diversity within the chicken gut microbiome revealed by metagenomics and culture.</title>
        <authorList>
            <person name="Gilroy R."/>
            <person name="Ravi A."/>
            <person name="Getino M."/>
            <person name="Pursley I."/>
            <person name="Horton D.L."/>
            <person name="Alikhan N.F."/>
            <person name="Baker D."/>
            <person name="Gharbi K."/>
            <person name="Hall N."/>
            <person name="Watson M."/>
            <person name="Adriaenssens E.M."/>
            <person name="Foster-Nyarko E."/>
            <person name="Jarju S."/>
            <person name="Secka A."/>
            <person name="Antonio M."/>
            <person name="Oren A."/>
            <person name="Chaudhuri R.R."/>
            <person name="La Ragione R."/>
            <person name="Hildebrand F."/>
            <person name="Pallen M.J."/>
        </authorList>
    </citation>
    <scope>NUCLEOTIDE SEQUENCE</scope>
    <source>
        <strain evidence="3">ChiW3-316</strain>
    </source>
</reference>
<dbReference type="InterPro" id="IPR011047">
    <property type="entry name" value="Quinoprotein_ADH-like_sf"/>
</dbReference>